<keyword evidence="3" id="KW-1185">Reference proteome</keyword>
<dbReference type="Proteomes" id="UP001213680">
    <property type="component" value="Chromosome"/>
</dbReference>
<evidence type="ECO:0000313" key="3">
    <source>
        <dbReference type="Proteomes" id="UP001213680"/>
    </source>
</evidence>
<accession>A0ABY7WYP8</accession>
<feature type="transmembrane region" description="Helical" evidence="1">
    <location>
        <begin position="192"/>
        <end position="210"/>
    </location>
</feature>
<sequence>MKLGSEVSIVRYLVLIYYLLATTVFYMLAIYVSGNGISFQIFGGGDDGLFYWEQAMNVFYDLSWIRTSIYPWIIGKYLQLIGAESVFAIRMFNFAGVVLLIHFSLKLVTVQLESISLKKNTTEIRKRAYLLSLVSYIAYISLFFNITTSIFRDVWIYMLFVTATYLATRWLFEKNWTYFMLLVPTIWLLGQFRTYALLSFVLAMSIWFVFTLVKRPVVFLIMFLIVFGVIYSFFMDIQVPIVERTLRSALQYRSSGLGQLGGSSQMGIQLDATNYLGFLANYAHSYLGNLVGPLPWHIRSVSTLIAFVIEAVPMILILGFLWLRRGWVTKVQGFILTQAFVWNGLIAITNDNIGTSLRLRAIAYLLILLVFVVTYSQYRAETGEKSSSFSRQ</sequence>
<feature type="transmembrane region" description="Helical" evidence="1">
    <location>
        <begin position="128"/>
        <end position="148"/>
    </location>
</feature>
<evidence type="ECO:0008006" key="4">
    <source>
        <dbReference type="Google" id="ProtNLM"/>
    </source>
</evidence>
<feature type="transmembrane region" description="Helical" evidence="1">
    <location>
        <begin position="304"/>
        <end position="323"/>
    </location>
</feature>
<reference evidence="2 3" key="1">
    <citation type="submission" date="2023-02" db="EMBL/GenBank/DDBJ databases">
        <title>A bacterium isolated from plastisphere.</title>
        <authorList>
            <person name="Sun Y."/>
        </authorList>
    </citation>
    <scope>NUCLEOTIDE SEQUENCE [LARGE SCALE GENOMIC DNA]</scope>
    <source>
        <strain evidence="3">a-1</strain>
    </source>
</reference>
<feature type="transmembrane region" description="Helical" evidence="1">
    <location>
        <begin position="216"/>
        <end position="234"/>
    </location>
</feature>
<gene>
    <name evidence="2" type="ORF">PTI97_11395</name>
</gene>
<name>A0ABY7WYP8_9BACL</name>
<protein>
    <recommendedName>
        <fullName evidence="4">Oligosaccharide repeat unit polymerase</fullName>
    </recommendedName>
</protein>
<keyword evidence="1" id="KW-1133">Transmembrane helix</keyword>
<dbReference type="RefSeq" id="WP_274356582.1">
    <property type="nucleotide sequence ID" value="NZ_CP118099.1"/>
</dbReference>
<evidence type="ECO:0000313" key="2">
    <source>
        <dbReference type="EMBL" id="WDH75422.1"/>
    </source>
</evidence>
<evidence type="ECO:0000256" key="1">
    <source>
        <dbReference type="SAM" id="Phobius"/>
    </source>
</evidence>
<dbReference type="EMBL" id="CP118099">
    <property type="protein sequence ID" value="WDH75422.1"/>
    <property type="molecule type" value="Genomic_DNA"/>
</dbReference>
<feature type="transmembrane region" description="Helical" evidence="1">
    <location>
        <begin position="12"/>
        <end position="32"/>
    </location>
</feature>
<feature type="transmembrane region" description="Helical" evidence="1">
    <location>
        <begin position="87"/>
        <end position="108"/>
    </location>
</feature>
<keyword evidence="1" id="KW-0812">Transmembrane</keyword>
<proteinExistence type="predicted"/>
<feature type="transmembrane region" description="Helical" evidence="1">
    <location>
        <begin position="361"/>
        <end position="378"/>
    </location>
</feature>
<keyword evidence="1" id="KW-0472">Membrane</keyword>
<organism evidence="2 3">
    <name type="scientific">Exiguobacterium marinum</name>
    <dbReference type="NCBI Taxonomy" id="273528"/>
    <lineage>
        <taxon>Bacteria</taxon>
        <taxon>Bacillati</taxon>
        <taxon>Bacillota</taxon>
        <taxon>Bacilli</taxon>
        <taxon>Bacillales</taxon>
        <taxon>Bacillales Family XII. Incertae Sedis</taxon>
        <taxon>Exiguobacterium</taxon>
    </lineage>
</organism>